<keyword evidence="1" id="KW-0677">Repeat</keyword>
<dbReference type="Pfam" id="PF24241">
    <property type="entry name" value="Deam_C"/>
    <property type="match status" value="1"/>
</dbReference>
<gene>
    <name evidence="8" type="ORF">HNQ59_001857</name>
</gene>
<evidence type="ECO:0000259" key="4">
    <source>
        <dbReference type="Pfam" id="PF20148"/>
    </source>
</evidence>
<dbReference type="InterPro" id="IPR008727">
    <property type="entry name" value="PAAR_motif"/>
</dbReference>
<dbReference type="InterPro" id="IPR056823">
    <property type="entry name" value="TEN-like_YD-shell"/>
</dbReference>
<feature type="domain" description="Double-stranded DNA deaminase toxin A prePAAR motif" evidence="7">
    <location>
        <begin position="1"/>
        <end position="57"/>
    </location>
</feature>
<evidence type="ECO:0000259" key="7">
    <source>
        <dbReference type="Pfam" id="PF25799"/>
    </source>
</evidence>
<feature type="domain" description="Teneurin-like YD-shell" evidence="6">
    <location>
        <begin position="651"/>
        <end position="765"/>
    </location>
</feature>
<dbReference type="InterPro" id="IPR031325">
    <property type="entry name" value="RHS_repeat"/>
</dbReference>
<dbReference type="Pfam" id="PF25799">
    <property type="entry name" value="prePAAR_I"/>
    <property type="match status" value="1"/>
</dbReference>
<dbReference type="PANTHER" id="PTHR32305">
    <property type="match status" value="1"/>
</dbReference>
<dbReference type="Pfam" id="PF05593">
    <property type="entry name" value="RHS_repeat"/>
    <property type="match status" value="3"/>
</dbReference>
<keyword evidence="9" id="KW-1185">Reference proteome</keyword>
<dbReference type="Pfam" id="PF03527">
    <property type="entry name" value="RHS"/>
    <property type="match status" value="1"/>
</dbReference>
<dbReference type="Pfam" id="PF05488">
    <property type="entry name" value="PAAR_motif"/>
    <property type="match status" value="1"/>
</dbReference>
<evidence type="ECO:0000259" key="5">
    <source>
        <dbReference type="Pfam" id="PF24241"/>
    </source>
</evidence>
<dbReference type="Gene3D" id="2.180.10.10">
    <property type="entry name" value="RHS repeat-associated core"/>
    <property type="match status" value="3"/>
</dbReference>
<evidence type="ECO:0000313" key="9">
    <source>
        <dbReference type="Proteomes" id="UP000575898"/>
    </source>
</evidence>
<dbReference type="InterPro" id="IPR045351">
    <property type="entry name" value="DUF6531"/>
</dbReference>
<dbReference type="InterPro" id="IPR050708">
    <property type="entry name" value="T6SS_VgrG/RHS"/>
</dbReference>
<feature type="domain" description="RHS protein conserved region" evidence="3">
    <location>
        <begin position="1189"/>
        <end position="1221"/>
    </location>
</feature>
<organism evidence="8 9">
    <name type="scientific">Chitinivorax tropicus</name>
    <dbReference type="NCBI Taxonomy" id="714531"/>
    <lineage>
        <taxon>Bacteria</taxon>
        <taxon>Pseudomonadati</taxon>
        <taxon>Pseudomonadota</taxon>
        <taxon>Betaproteobacteria</taxon>
        <taxon>Chitinivorax</taxon>
    </lineage>
</organism>
<keyword evidence="2" id="KW-0472">Membrane</keyword>
<accession>A0A840MIU1</accession>
<dbReference type="Gene3D" id="2.60.200.60">
    <property type="match status" value="1"/>
</dbReference>
<evidence type="ECO:0000259" key="6">
    <source>
        <dbReference type="Pfam" id="PF25023"/>
    </source>
</evidence>
<feature type="transmembrane region" description="Helical" evidence="2">
    <location>
        <begin position="16"/>
        <end position="37"/>
    </location>
</feature>
<name>A0A840MIU1_9PROT</name>
<evidence type="ECO:0000259" key="3">
    <source>
        <dbReference type="Pfam" id="PF03527"/>
    </source>
</evidence>
<protein>
    <submittedName>
        <fullName evidence="8">RHS repeat-associated protein</fullName>
    </submittedName>
</protein>
<dbReference type="InterPro" id="IPR022385">
    <property type="entry name" value="Rhs_assc_core"/>
</dbReference>
<dbReference type="InterPro" id="IPR006530">
    <property type="entry name" value="YD"/>
</dbReference>
<dbReference type="CDD" id="cd14742">
    <property type="entry name" value="PAAR_RHS"/>
    <property type="match status" value="1"/>
</dbReference>
<dbReference type="InterPro" id="IPR057925">
    <property type="entry name" value="prePAAR_DddA"/>
</dbReference>
<dbReference type="RefSeq" id="WP_184038031.1">
    <property type="nucleotide sequence ID" value="NZ_JACHHY010000009.1"/>
</dbReference>
<evidence type="ECO:0000256" key="2">
    <source>
        <dbReference type="SAM" id="Phobius"/>
    </source>
</evidence>
<feature type="transmembrane region" description="Helical" evidence="2">
    <location>
        <begin position="43"/>
        <end position="63"/>
    </location>
</feature>
<dbReference type="Pfam" id="PF20148">
    <property type="entry name" value="DUF6531"/>
    <property type="match status" value="1"/>
</dbReference>
<keyword evidence="2" id="KW-0812">Transmembrane</keyword>
<dbReference type="PANTHER" id="PTHR32305:SF15">
    <property type="entry name" value="PROTEIN RHSA-RELATED"/>
    <property type="match status" value="1"/>
</dbReference>
<reference evidence="8 9" key="1">
    <citation type="submission" date="2020-08" db="EMBL/GenBank/DDBJ databases">
        <title>Genomic Encyclopedia of Type Strains, Phase IV (KMG-IV): sequencing the most valuable type-strain genomes for metagenomic binning, comparative biology and taxonomic classification.</title>
        <authorList>
            <person name="Goeker M."/>
        </authorList>
    </citation>
    <scope>NUCLEOTIDE SEQUENCE [LARGE SCALE GENOMIC DNA]</scope>
    <source>
        <strain evidence="8 9">DSM 27165</strain>
    </source>
</reference>
<dbReference type="Proteomes" id="UP000575898">
    <property type="component" value="Unassembled WGS sequence"/>
</dbReference>
<dbReference type="NCBIfam" id="TIGR01643">
    <property type="entry name" value="YD_repeat_2x"/>
    <property type="match status" value="6"/>
</dbReference>
<evidence type="ECO:0000313" key="8">
    <source>
        <dbReference type="EMBL" id="MBB5018568.1"/>
    </source>
</evidence>
<evidence type="ECO:0000256" key="1">
    <source>
        <dbReference type="ARBA" id="ARBA00022737"/>
    </source>
</evidence>
<dbReference type="NCBIfam" id="TIGR03696">
    <property type="entry name" value="Rhs_assc_core"/>
    <property type="match status" value="1"/>
</dbReference>
<feature type="domain" description="DUF6531" evidence="4">
    <location>
        <begin position="232"/>
        <end position="307"/>
    </location>
</feature>
<sequence length="1420" mass="158820">MYEAARVGDPISHTSALAGFLIGALLGVALIAAVAFATFTCGFGVALLAGLAAGLGAQGLLAAGEAIGRAMRTVTGAIATGSLDVFTNLRPAAHAIRSTVGCSKDTPVQFIAEGSTSVFINNQPAARKGDHTTCDAEVDDGSPDVFIGGGTAQYLPIEREIPDKYRTYVDWAFAAAGLVGGLAGLVRKAAGAPLRALLPCAGRYIAGYMAGEALSRYVVAPAISRAWGALTGHPVEATTGRKLLLAQQEIDGVVDDLLPIIIQRFYSSGIATSGLLGQGWRMPWDITLHQAGGRIIYTDLQGRETAFPWVAPGENSFSAAEQKFLTCLPDGRYLIHDLDQTYLLFSALPSDGQPARLARQEDALGQALAFIYDTDRLVSITTPNGDELRCQYHHSTGRLAALIHYPAATDGALSPSTLVRYEYDHNGQLSAVYNQQNQLTRRFSYENGLMVQQQDQLGFTCHYRWENIGGQPRVIEHTTNTGEHYQYRYDPANRQSWMTDSLGRTAHWQYDEHHQIIAYQDLDGSEYRTQYNDDGHPTQFQLPGDRQLQLEFDALGRIQREIDPLGQVTQYQYHGNTRQITQLRLPDGGDWQAEYDVHGRLIRQQDPLGHAEHYEYDRAFQPKAHIDARGGRRQFFWTARGKPQRQVDCSGKTTHFHYDAQHRLIGVTDALGQQTHYQRDEAGRITRIELADGSSELFEYSGSGLLSRYLDPQRMEQQWQYDVRGLLISHRNVSHHTTRYDYDAYGRLTKLTNPNGAAYRFEYDAADRLISEHRLDQLSKHYQYHPAGWLSAETTIGQAAGQSLSKTVRLTHDLLGRLIKRETGTAVFGYTYDPLGRPLHLHRTPTPFGLQMGVQPDAIQFEYDAAGQLTQEHGRHGRVQYQHDELGNLIQLMLPQGHQLGFLHYGSGHLHQIRFDERVITDIERDDLHRETLRSQGRLHTAFGYDALGRKQWQSSEWRQPAPLPAMPEAPLPQPGSGVLWRQYQYNQRGDLLQQRDGLRGQIELQYNPAGYLISRRTEAPFGQSHLQRFQYDPAGNLQGSEGLVQDNRLRVYQDLRFDYDAYGNLIEKRKGSHTTLRLVYDADDQLLLTEQTCHDTRTITRFDYDVLGRRIGKTVSSQSTLKPGPAHTHSTTRFIWQGLRLLQEIHTPGTQAEITHTYVYETDQRYSPLARIDQWQDSTSDHASTQLYYFHTDQIGTPQEVTDEAGQLVWAGRYQAWGKLEGQHTTSGQSTLTQPLRFAGQYADDSTGLHYNTFRYYDPDVGRFINHDPIGLNGGFNLYAYAPNPTGWIDPWGLATVDAIFEMAGQIFTGVNPTERTPRVNGSTIPGLAGPNSSRFDMHAEIDAMMKAYDANLRGGRGVLTVEGLEVCAFCKRSIKNMAKALNLDEFIVHEISSGKTYTFTGRDLNKIREGGKGFKGAC</sequence>
<dbReference type="EMBL" id="JACHHY010000009">
    <property type="protein sequence ID" value="MBB5018568.1"/>
    <property type="molecule type" value="Genomic_DNA"/>
</dbReference>
<proteinExistence type="predicted"/>
<dbReference type="InterPro" id="IPR001826">
    <property type="entry name" value="RHS"/>
</dbReference>
<dbReference type="Pfam" id="PF25023">
    <property type="entry name" value="TEN_YD-shell"/>
    <property type="match status" value="1"/>
</dbReference>
<comment type="caution">
    <text evidence="8">The sequence shown here is derived from an EMBL/GenBank/DDBJ whole genome shotgun (WGS) entry which is preliminary data.</text>
</comment>
<feature type="domain" description="Putative cytidine deaminase C-terminal" evidence="5">
    <location>
        <begin position="1328"/>
        <end position="1402"/>
    </location>
</feature>
<keyword evidence="2" id="KW-1133">Transmembrane helix</keyword>
<dbReference type="InterPro" id="IPR057580">
    <property type="entry name" value="Deam_C"/>
</dbReference>